<dbReference type="EMBL" id="ML987192">
    <property type="protein sequence ID" value="KAF2251861.1"/>
    <property type="molecule type" value="Genomic_DNA"/>
</dbReference>
<name>A0A6A6IN30_9PLEO</name>
<evidence type="ECO:0000313" key="1">
    <source>
        <dbReference type="EMBL" id="KAF2251861.1"/>
    </source>
</evidence>
<evidence type="ECO:0000313" key="2">
    <source>
        <dbReference type="Proteomes" id="UP000800094"/>
    </source>
</evidence>
<dbReference type="GeneID" id="54574409"/>
<keyword evidence="2" id="KW-1185">Reference proteome</keyword>
<dbReference type="Proteomes" id="UP000800094">
    <property type="component" value="Unassembled WGS sequence"/>
</dbReference>
<dbReference type="AlphaFoldDB" id="A0A6A6IN30"/>
<gene>
    <name evidence="1" type="ORF">BU26DRAFT_246263</name>
</gene>
<protein>
    <submittedName>
        <fullName evidence="1">Uncharacterized protein</fullName>
    </submittedName>
</protein>
<dbReference type="RefSeq" id="XP_033686865.1">
    <property type="nucleotide sequence ID" value="XM_033821079.1"/>
</dbReference>
<accession>A0A6A6IN30</accession>
<organism evidence="1 2">
    <name type="scientific">Trematosphaeria pertusa</name>
    <dbReference type="NCBI Taxonomy" id="390896"/>
    <lineage>
        <taxon>Eukaryota</taxon>
        <taxon>Fungi</taxon>
        <taxon>Dikarya</taxon>
        <taxon>Ascomycota</taxon>
        <taxon>Pezizomycotina</taxon>
        <taxon>Dothideomycetes</taxon>
        <taxon>Pleosporomycetidae</taxon>
        <taxon>Pleosporales</taxon>
        <taxon>Massarineae</taxon>
        <taxon>Trematosphaeriaceae</taxon>
        <taxon>Trematosphaeria</taxon>
    </lineage>
</organism>
<sequence length="214" mass="23848">MGFYSRIFDTERDGDAVSSSRNAQLGPLLRRPFVVQGTAHYRIFVNTIVDVRGHYTLNMTIGVYYTAVEIEFDVQFIQLQSICDEYAKALQAITPRGTALYTRPIYAIEYRQARHFAKPARRRLASLAFLLRCAPCCLGAESSCSGVGLGYGNVTPAPLGGDISPRMAPGLFCSLSRMLCSVQQPMRLWQSRSFVHSMCNQVSHGIASLRDFFS</sequence>
<reference evidence="1" key="1">
    <citation type="journal article" date="2020" name="Stud. Mycol.">
        <title>101 Dothideomycetes genomes: a test case for predicting lifestyles and emergence of pathogens.</title>
        <authorList>
            <person name="Haridas S."/>
            <person name="Albert R."/>
            <person name="Binder M."/>
            <person name="Bloem J."/>
            <person name="Labutti K."/>
            <person name="Salamov A."/>
            <person name="Andreopoulos B."/>
            <person name="Baker S."/>
            <person name="Barry K."/>
            <person name="Bills G."/>
            <person name="Bluhm B."/>
            <person name="Cannon C."/>
            <person name="Castanera R."/>
            <person name="Culley D."/>
            <person name="Daum C."/>
            <person name="Ezra D."/>
            <person name="Gonzalez J."/>
            <person name="Henrissat B."/>
            <person name="Kuo A."/>
            <person name="Liang C."/>
            <person name="Lipzen A."/>
            <person name="Lutzoni F."/>
            <person name="Magnuson J."/>
            <person name="Mondo S."/>
            <person name="Nolan M."/>
            <person name="Ohm R."/>
            <person name="Pangilinan J."/>
            <person name="Park H.-J."/>
            <person name="Ramirez L."/>
            <person name="Alfaro M."/>
            <person name="Sun H."/>
            <person name="Tritt A."/>
            <person name="Yoshinaga Y."/>
            <person name="Zwiers L.-H."/>
            <person name="Turgeon B."/>
            <person name="Goodwin S."/>
            <person name="Spatafora J."/>
            <person name="Crous P."/>
            <person name="Grigoriev I."/>
        </authorList>
    </citation>
    <scope>NUCLEOTIDE SEQUENCE</scope>
    <source>
        <strain evidence="1">CBS 122368</strain>
    </source>
</reference>
<proteinExistence type="predicted"/>